<organism evidence="2 3">
    <name type="scientific">Knoellia flava</name>
    <dbReference type="NCBI Taxonomy" id="913969"/>
    <lineage>
        <taxon>Bacteria</taxon>
        <taxon>Bacillati</taxon>
        <taxon>Actinomycetota</taxon>
        <taxon>Actinomycetes</taxon>
        <taxon>Micrococcales</taxon>
        <taxon>Intrasporangiaceae</taxon>
        <taxon>Knoellia</taxon>
    </lineage>
</organism>
<name>A0A8H9KRM8_9MICO</name>
<accession>A0A8H9KRM8</accession>
<dbReference type="Pfam" id="PF25547">
    <property type="entry name" value="WXG100_2"/>
    <property type="match status" value="1"/>
</dbReference>
<feature type="domain" description="Outer membrane channel protein CpnT-like N-terminal" evidence="1">
    <location>
        <begin position="70"/>
        <end position="176"/>
    </location>
</feature>
<reference evidence="2" key="1">
    <citation type="journal article" date="2014" name="Int. J. Syst. Evol. Microbiol.">
        <title>Complete genome sequence of Corynebacterium casei LMG S-19264T (=DSM 44701T), isolated from a smear-ripened cheese.</title>
        <authorList>
            <consortium name="US DOE Joint Genome Institute (JGI-PGF)"/>
            <person name="Walter F."/>
            <person name="Albersmeier A."/>
            <person name="Kalinowski J."/>
            <person name="Ruckert C."/>
        </authorList>
    </citation>
    <scope>NUCLEOTIDE SEQUENCE</scope>
    <source>
        <strain evidence="2">CGMCC 1.10749</strain>
    </source>
</reference>
<evidence type="ECO:0000313" key="2">
    <source>
        <dbReference type="EMBL" id="GGB71173.1"/>
    </source>
</evidence>
<reference evidence="2" key="2">
    <citation type="submission" date="2020-09" db="EMBL/GenBank/DDBJ databases">
        <authorList>
            <person name="Sun Q."/>
            <person name="Zhou Y."/>
        </authorList>
    </citation>
    <scope>NUCLEOTIDE SEQUENCE</scope>
    <source>
        <strain evidence="2">CGMCC 1.10749</strain>
    </source>
</reference>
<sequence>MTTLTLQDPSAFVRTPAADSDAYGQMIDEAKGNLGPIVRTLDWVIEKVLGFSPVEKICGPLIGDFNGVDLMRTNWKSASQALTAVGENYTAMAGAVPSTWRGDDARAAVTKLRQFASAHKRQGTAAGLMSRQLGNMLEATSKTVEAVFGLIGLAEEIILTMNAAKIAKEILTMGGGIRKIVTYISKAVKLIESLGKLIPALLEACGIMATVCSGINVILNFGVAASHGQAGGHVDDTADAGF</sequence>
<dbReference type="Proteomes" id="UP000628079">
    <property type="component" value="Unassembled WGS sequence"/>
</dbReference>
<evidence type="ECO:0000313" key="3">
    <source>
        <dbReference type="Proteomes" id="UP000628079"/>
    </source>
</evidence>
<dbReference type="EMBL" id="BMEA01000001">
    <property type="protein sequence ID" value="GGB71173.1"/>
    <property type="molecule type" value="Genomic_DNA"/>
</dbReference>
<evidence type="ECO:0000259" key="1">
    <source>
        <dbReference type="Pfam" id="PF25547"/>
    </source>
</evidence>
<proteinExistence type="predicted"/>
<dbReference type="InterPro" id="IPR036689">
    <property type="entry name" value="ESAT-6-like_sf"/>
</dbReference>
<dbReference type="Gene3D" id="1.20.1260.20">
    <property type="entry name" value="PPE superfamily"/>
    <property type="match status" value="1"/>
</dbReference>
<dbReference type="AlphaFoldDB" id="A0A8H9KRM8"/>
<dbReference type="RefSeq" id="WP_035947267.1">
    <property type="nucleotide sequence ID" value="NZ_BMEA01000001.1"/>
</dbReference>
<dbReference type="SUPFAM" id="SSF140453">
    <property type="entry name" value="EsxAB dimer-like"/>
    <property type="match status" value="1"/>
</dbReference>
<gene>
    <name evidence="2" type="ORF">GCM10011314_08160</name>
</gene>
<protein>
    <recommendedName>
        <fullName evidence="1">Outer membrane channel protein CpnT-like N-terminal domain-containing protein</fullName>
    </recommendedName>
</protein>
<dbReference type="InterPro" id="IPR038332">
    <property type="entry name" value="PPE_sf"/>
</dbReference>
<dbReference type="InterPro" id="IPR057746">
    <property type="entry name" value="CpnT-like_N"/>
</dbReference>
<comment type="caution">
    <text evidence="2">The sequence shown here is derived from an EMBL/GenBank/DDBJ whole genome shotgun (WGS) entry which is preliminary data.</text>
</comment>